<comment type="caution">
    <text evidence="2">The sequence shown here is derived from an EMBL/GenBank/DDBJ whole genome shotgun (WGS) entry which is preliminary data.</text>
</comment>
<proteinExistence type="predicted"/>
<reference evidence="2" key="1">
    <citation type="journal article" date="2023" name="Mol. Phylogenet. Evol.">
        <title>Genome-scale phylogeny and comparative genomics of the fungal order Sordariales.</title>
        <authorList>
            <person name="Hensen N."/>
            <person name="Bonometti L."/>
            <person name="Westerberg I."/>
            <person name="Brannstrom I.O."/>
            <person name="Guillou S."/>
            <person name="Cros-Aarteil S."/>
            <person name="Calhoun S."/>
            <person name="Haridas S."/>
            <person name="Kuo A."/>
            <person name="Mondo S."/>
            <person name="Pangilinan J."/>
            <person name="Riley R."/>
            <person name="LaButti K."/>
            <person name="Andreopoulos B."/>
            <person name="Lipzen A."/>
            <person name="Chen C."/>
            <person name="Yan M."/>
            <person name="Daum C."/>
            <person name="Ng V."/>
            <person name="Clum A."/>
            <person name="Steindorff A."/>
            <person name="Ohm R.A."/>
            <person name="Martin F."/>
            <person name="Silar P."/>
            <person name="Natvig D.O."/>
            <person name="Lalanne C."/>
            <person name="Gautier V."/>
            <person name="Ament-Velasquez S.L."/>
            <person name="Kruys A."/>
            <person name="Hutchinson M.I."/>
            <person name="Powell A.J."/>
            <person name="Barry K."/>
            <person name="Miller A.N."/>
            <person name="Grigoriev I.V."/>
            <person name="Debuchy R."/>
            <person name="Gladieux P."/>
            <person name="Hiltunen Thoren M."/>
            <person name="Johannesson H."/>
        </authorList>
    </citation>
    <scope>NUCLEOTIDE SEQUENCE</scope>
    <source>
        <strain evidence="2">PSN293</strain>
    </source>
</reference>
<keyword evidence="1" id="KW-1133">Transmembrane helix</keyword>
<reference evidence="2" key="2">
    <citation type="submission" date="2023-05" db="EMBL/GenBank/DDBJ databases">
        <authorList>
            <consortium name="Lawrence Berkeley National Laboratory"/>
            <person name="Steindorff A."/>
            <person name="Hensen N."/>
            <person name="Bonometti L."/>
            <person name="Westerberg I."/>
            <person name="Brannstrom I.O."/>
            <person name="Guillou S."/>
            <person name="Cros-Aarteil S."/>
            <person name="Calhoun S."/>
            <person name="Haridas S."/>
            <person name="Kuo A."/>
            <person name="Mondo S."/>
            <person name="Pangilinan J."/>
            <person name="Riley R."/>
            <person name="Labutti K."/>
            <person name="Andreopoulos B."/>
            <person name="Lipzen A."/>
            <person name="Chen C."/>
            <person name="Yanf M."/>
            <person name="Daum C."/>
            <person name="Ng V."/>
            <person name="Clum A."/>
            <person name="Ohm R."/>
            <person name="Martin F."/>
            <person name="Silar P."/>
            <person name="Natvig D."/>
            <person name="Lalanne C."/>
            <person name="Gautier V."/>
            <person name="Ament-Velasquez S.L."/>
            <person name="Kruys A."/>
            <person name="Hutchinson M.I."/>
            <person name="Powell A.J."/>
            <person name="Barry K."/>
            <person name="Miller A.N."/>
            <person name="Grigoriev I.V."/>
            <person name="Debuchy R."/>
            <person name="Gladieux P."/>
            <person name="Thoren M.H."/>
            <person name="Johannesson H."/>
        </authorList>
    </citation>
    <scope>NUCLEOTIDE SEQUENCE</scope>
    <source>
        <strain evidence="2">PSN293</strain>
    </source>
</reference>
<evidence type="ECO:0000313" key="2">
    <source>
        <dbReference type="EMBL" id="KAK4218207.1"/>
    </source>
</evidence>
<organism evidence="2 3">
    <name type="scientific">Rhypophila decipiens</name>
    <dbReference type="NCBI Taxonomy" id="261697"/>
    <lineage>
        <taxon>Eukaryota</taxon>
        <taxon>Fungi</taxon>
        <taxon>Dikarya</taxon>
        <taxon>Ascomycota</taxon>
        <taxon>Pezizomycotina</taxon>
        <taxon>Sordariomycetes</taxon>
        <taxon>Sordariomycetidae</taxon>
        <taxon>Sordariales</taxon>
        <taxon>Naviculisporaceae</taxon>
        <taxon>Rhypophila</taxon>
    </lineage>
</organism>
<dbReference type="Proteomes" id="UP001301769">
    <property type="component" value="Unassembled WGS sequence"/>
</dbReference>
<sequence>MKGMISKLQQLDMRRTDTRGFGVGVGEWGCLLVYTSFLKHTGWVCLYWRYRIQSPFMTVIIFSFLFFPLFLFNTGVQNETHSLFIIPIIVI</sequence>
<protein>
    <submittedName>
        <fullName evidence="2">Uncharacterized protein</fullName>
    </submittedName>
</protein>
<dbReference type="AlphaFoldDB" id="A0AAN6YK78"/>
<accession>A0AAN6YK78</accession>
<keyword evidence="1" id="KW-0812">Transmembrane</keyword>
<keyword evidence="3" id="KW-1185">Reference proteome</keyword>
<gene>
    <name evidence="2" type="ORF">QBC37DRAFT_7762</name>
</gene>
<feature type="transmembrane region" description="Helical" evidence="1">
    <location>
        <begin position="50"/>
        <end position="72"/>
    </location>
</feature>
<feature type="transmembrane region" description="Helical" evidence="1">
    <location>
        <begin position="21"/>
        <end position="38"/>
    </location>
</feature>
<evidence type="ECO:0000256" key="1">
    <source>
        <dbReference type="SAM" id="Phobius"/>
    </source>
</evidence>
<dbReference type="EMBL" id="MU858054">
    <property type="protein sequence ID" value="KAK4218207.1"/>
    <property type="molecule type" value="Genomic_DNA"/>
</dbReference>
<evidence type="ECO:0000313" key="3">
    <source>
        <dbReference type="Proteomes" id="UP001301769"/>
    </source>
</evidence>
<name>A0AAN6YK78_9PEZI</name>
<keyword evidence="1" id="KW-0472">Membrane</keyword>